<dbReference type="EMBL" id="JAFKCV010000002">
    <property type="protein sequence ID" value="MBN7824558.1"/>
    <property type="molecule type" value="Genomic_DNA"/>
</dbReference>
<dbReference type="CDD" id="cd07205">
    <property type="entry name" value="Pat_PNPLA6_PNPLA7_NTE1_like"/>
    <property type="match status" value="1"/>
</dbReference>
<dbReference type="InterPro" id="IPR014710">
    <property type="entry name" value="RmlC-like_jellyroll"/>
</dbReference>
<dbReference type="PANTHER" id="PTHR14226">
    <property type="entry name" value="NEUROPATHY TARGET ESTERASE/SWISS CHEESE D.MELANOGASTER"/>
    <property type="match status" value="1"/>
</dbReference>
<keyword evidence="6" id="KW-1133">Transmembrane helix</keyword>
<evidence type="ECO:0000256" key="7">
    <source>
        <dbReference type="ARBA" id="ARBA00023098"/>
    </source>
</evidence>
<feature type="domain" description="PNPLA" evidence="11">
    <location>
        <begin position="456"/>
        <end position="616"/>
    </location>
</feature>
<evidence type="ECO:0000313" key="12">
    <source>
        <dbReference type="EMBL" id="MBN7824558.1"/>
    </source>
</evidence>
<dbReference type="Proteomes" id="UP000664654">
    <property type="component" value="Unassembled WGS sequence"/>
</dbReference>
<evidence type="ECO:0000313" key="13">
    <source>
        <dbReference type="Proteomes" id="UP000664654"/>
    </source>
</evidence>
<comment type="caution">
    <text evidence="12">The sequence shown here is derived from an EMBL/GenBank/DDBJ whole genome shotgun (WGS) entry which is preliminary data.</text>
</comment>
<protein>
    <submittedName>
        <fullName evidence="12">Patatin-like phospholipase family protein</fullName>
    </submittedName>
</protein>
<proteinExistence type="inferred from homology"/>
<dbReference type="SUPFAM" id="SSF52151">
    <property type="entry name" value="FabD/lysophospholipase-like"/>
    <property type="match status" value="1"/>
</dbReference>
<dbReference type="GO" id="GO:0004622">
    <property type="term" value="F:phosphatidylcholine lysophospholipase activity"/>
    <property type="evidence" value="ECO:0007669"/>
    <property type="project" value="UniProtKB-ARBA"/>
</dbReference>
<dbReference type="PANTHER" id="PTHR14226:SF29">
    <property type="entry name" value="NEUROPATHY TARGET ESTERASE SWS"/>
    <property type="match status" value="1"/>
</dbReference>
<dbReference type="Pfam" id="PF00027">
    <property type="entry name" value="cNMP_binding"/>
    <property type="match status" value="1"/>
</dbReference>
<comment type="subcellular location">
    <subcellularLocation>
        <location evidence="1">Membrane</location>
    </subcellularLocation>
</comment>
<dbReference type="InterPro" id="IPR018490">
    <property type="entry name" value="cNMP-bd_dom_sf"/>
</dbReference>
<dbReference type="SMART" id="SM00100">
    <property type="entry name" value="cNMP"/>
    <property type="match status" value="1"/>
</dbReference>
<dbReference type="AlphaFoldDB" id="A0A939DL94"/>
<dbReference type="InterPro" id="IPR000595">
    <property type="entry name" value="cNMP-bd_dom"/>
</dbReference>
<comment type="similarity">
    <text evidence="2">Belongs to the NTE family.</text>
</comment>
<evidence type="ECO:0000259" key="11">
    <source>
        <dbReference type="PROSITE" id="PS51635"/>
    </source>
</evidence>
<dbReference type="RefSeq" id="WP_206572663.1">
    <property type="nucleotide sequence ID" value="NZ_JAFKCV010000002.1"/>
</dbReference>
<dbReference type="InterPro" id="IPR056556">
    <property type="entry name" value="NTE1_P-loop_dom"/>
</dbReference>
<dbReference type="InterPro" id="IPR050301">
    <property type="entry name" value="NTE"/>
</dbReference>
<dbReference type="Gene3D" id="3.40.1090.10">
    <property type="entry name" value="Cytosolic phospholipase A2 catalytic domain"/>
    <property type="match status" value="2"/>
</dbReference>
<evidence type="ECO:0000256" key="5">
    <source>
        <dbReference type="ARBA" id="ARBA00022963"/>
    </source>
</evidence>
<evidence type="ECO:0000259" key="10">
    <source>
        <dbReference type="PROSITE" id="PS50042"/>
    </source>
</evidence>
<dbReference type="PROSITE" id="PS51635">
    <property type="entry name" value="PNPLA"/>
    <property type="match status" value="1"/>
</dbReference>
<accession>A0A939DL94</accession>
<feature type="short sequence motif" description="DGA/G" evidence="9">
    <location>
        <begin position="603"/>
        <end position="605"/>
    </location>
</feature>
<keyword evidence="8" id="KW-0472">Membrane</keyword>
<evidence type="ECO:0000256" key="3">
    <source>
        <dbReference type="ARBA" id="ARBA00022692"/>
    </source>
</evidence>
<feature type="short sequence motif" description="GXGXXG" evidence="9">
    <location>
        <begin position="460"/>
        <end position="465"/>
    </location>
</feature>
<feature type="active site" description="Proton acceptor" evidence="9">
    <location>
        <position position="603"/>
    </location>
</feature>
<dbReference type="Pfam" id="PF24179">
    <property type="entry name" value="NTE_Ploop"/>
    <property type="match status" value="1"/>
</dbReference>
<evidence type="ECO:0000256" key="4">
    <source>
        <dbReference type="ARBA" id="ARBA00022801"/>
    </source>
</evidence>
<evidence type="ECO:0000256" key="1">
    <source>
        <dbReference type="ARBA" id="ARBA00004370"/>
    </source>
</evidence>
<dbReference type="InterPro" id="IPR016035">
    <property type="entry name" value="Acyl_Trfase/lysoPLipase"/>
</dbReference>
<dbReference type="GO" id="GO:0016042">
    <property type="term" value="P:lipid catabolic process"/>
    <property type="evidence" value="ECO:0007669"/>
    <property type="project" value="UniProtKB-UniRule"/>
</dbReference>
<dbReference type="CDD" id="cd00038">
    <property type="entry name" value="CAP_ED"/>
    <property type="match status" value="1"/>
</dbReference>
<dbReference type="SUPFAM" id="SSF51206">
    <property type="entry name" value="cAMP-binding domain-like"/>
    <property type="match status" value="2"/>
</dbReference>
<dbReference type="Gene3D" id="2.60.120.10">
    <property type="entry name" value="Jelly Rolls"/>
    <property type="match status" value="1"/>
</dbReference>
<keyword evidence="3" id="KW-0812">Transmembrane</keyword>
<sequence>MPGRTSQAEISSVREASVVISDKPPAHLSLVKETSQAIQCAKDSYLFNQTGLNLYCYRLLHGKAEIQLWVQDVKVRVGELGMGEWVGQIPSETTEPYRFAVQCLEPCRFEKIAWAEIPAQEAESLSFRQQFELMLKRMHAVELLVKTFRRSYPNVSVEFLDDLIASAEFEHLEENQTLFEQGDNAQVMYFLLSGKIDVYAGEAESLSRVGEIFHGEPFGEMSLFSNQARSTKLVATRTCDLIGLDRTHFDRLSVKYPWLSTYIVSSLVSRIKKQSARTRDQAKPVNRLVMICDPLAEEHADKLQKELFATEDSFVTETMVSQRFGKEVFSELPHTRLINFLDSLEQQFGTNIYFSDDSLSPWTKFCLERSDEVWLMVNASGSPADLLHKLDYFRPMFSWQKQTLKLVLIQHDLDRIQHTAGWLTAFCPEQHFHLQQDSARSMKRLGRYLTNKALGLVLGGGGARGFAQVGILQAFEEAGIEVDWVGGTSMGSIIGGWIAMGWESRRIREAVRRFFVSVNPLGDYTLPMISLSRSQRLDNLLHEGFGDVRIEDLPLPFFCVSSDMSIAEERDHFSGPLWRSARASVSIPGVIAPVIDEGHYLVDGALFNNLPCDLMRQRNEGPIVAIDVTPDEEYLTQLQQVPSPWQLLMNKLFGRPQPKVPSILHTLLRSSLLASTQRQRTNREIVDYFIQPHIHNVGMLDFKQADRIIEAGYQEGLAYVQQAMTALIDGGSPGVAAKRRTDSEDG</sequence>
<keyword evidence="4 9" id="KW-0378">Hydrolase</keyword>
<evidence type="ECO:0000256" key="9">
    <source>
        <dbReference type="PROSITE-ProRule" id="PRU01161"/>
    </source>
</evidence>
<feature type="domain" description="Cyclic nucleotide-binding" evidence="10">
    <location>
        <begin position="151"/>
        <end position="252"/>
    </location>
</feature>
<dbReference type="PROSITE" id="PS50042">
    <property type="entry name" value="CNMP_BINDING_3"/>
    <property type="match status" value="1"/>
</dbReference>
<keyword evidence="13" id="KW-1185">Reference proteome</keyword>
<evidence type="ECO:0000256" key="6">
    <source>
        <dbReference type="ARBA" id="ARBA00022989"/>
    </source>
</evidence>
<dbReference type="GO" id="GO:0016020">
    <property type="term" value="C:membrane"/>
    <property type="evidence" value="ECO:0007669"/>
    <property type="project" value="UniProtKB-SubCell"/>
</dbReference>
<keyword evidence="5 9" id="KW-0442">Lipid degradation</keyword>
<feature type="active site" description="Nucleophile" evidence="9">
    <location>
        <position position="489"/>
    </location>
</feature>
<gene>
    <name evidence="12" type="ORF">J0A66_04885</name>
</gene>
<evidence type="ECO:0000256" key="8">
    <source>
        <dbReference type="ARBA" id="ARBA00023136"/>
    </source>
</evidence>
<keyword evidence="7 9" id="KW-0443">Lipid metabolism</keyword>
<evidence type="ECO:0000256" key="2">
    <source>
        <dbReference type="ARBA" id="ARBA00006636"/>
    </source>
</evidence>
<dbReference type="InterPro" id="IPR002641">
    <property type="entry name" value="PNPLA_dom"/>
</dbReference>
<feature type="short sequence motif" description="GXSXG" evidence="9">
    <location>
        <begin position="487"/>
        <end position="491"/>
    </location>
</feature>
<organism evidence="12 13">
    <name type="scientific">Bowmanella dokdonensis</name>
    <dbReference type="NCBI Taxonomy" id="751969"/>
    <lineage>
        <taxon>Bacteria</taxon>
        <taxon>Pseudomonadati</taxon>
        <taxon>Pseudomonadota</taxon>
        <taxon>Gammaproteobacteria</taxon>
        <taxon>Alteromonadales</taxon>
        <taxon>Alteromonadaceae</taxon>
        <taxon>Bowmanella</taxon>
    </lineage>
</organism>
<reference evidence="12" key="1">
    <citation type="submission" date="2021-03" db="EMBL/GenBank/DDBJ databases">
        <title>novel species isolated from a fishpond in China.</title>
        <authorList>
            <person name="Lu H."/>
            <person name="Cai Z."/>
        </authorList>
    </citation>
    <scope>NUCLEOTIDE SEQUENCE</scope>
    <source>
        <strain evidence="12">JCM 30855</strain>
    </source>
</reference>
<name>A0A939DL94_9ALTE</name>
<dbReference type="Pfam" id="PF01734">
    <property type="entry name" value="Patatin"/>
    <property type="match status" value="1"/>
</dbReference>